<dbReference type="AlphaFoldDB" id="A0A2T2N938"/>
<dbReference type="GO" id="GO:0022857">
    <property type="term" value="F:transmembrane transporter activity"/>
    <property type="evidence" value="ECO:0007669"/>
    <property type="project" value="InterPro"/>
</dbReference>
<feature type="region of interest" description="Disordered" evidence="6">
    <location>
        <begin position="215"/>
        <end position="234"/>
    </location>
</feature>
<protein>
    <submittedName>
        <fullName evidence="9">MFS general substrate transporter</fullName>
    </submittedName>
</protein>
<evidence type="ECO:0000256" key="5">
    <source>
        <dbReference type="ARBA" id="ARBA00023136"/>
    </source>
</evidence>
<feature type="transmembrane region" description="Helical" evidence="7">
    <location>
        <begin position="95"/>
        <end position="113"/>
    </location>
</feature>
<keyword evidence="5 7" id="KW-0472">Membrane</keyword>
<sequence>MLWNRPGGPVGLRWRSSSFFICCTVGMGAFTDLFLYELIVPVLPFVLKDRVNVPDDAIQSTISYLLAAYAAASFLTSPIAGVLADKLTSSRQLPFLLGLVLLLLSTILLAVGRTVPVLVLARCLQGASGGVVWTIGLALLIETVGHESLGKTIGTIFSFVSVANLFAPTVGGLLYAKTGYNGVIGIGLALVVIDFVLRLFVIEKKVAVKYAAENSDSGSSATDSGYATESTPLLSETSPNLSRFRLREPKWRVPKNFPILLMLKDPGLLTAFFISFMQALLLGAFDATVPLVASSCYGFDSLKAGLLFLPLACADFLLGPVFGWVVDRWGTRPVAIAGFMWLVPSLTLLRLPTESVVTRNLDQIHEIALYASILAVNGVGLAIINSPAIVEAGNIVGNYYQANSKMFSQAPYAQLYGINSMVFSAGLTVGPLLSGTLRERIGYGNMNAVLAGICGFAAILAALFVGRKVHDENLIESDDE</sequence>
<dbReference type="Pfam" id="PF07690">
    <property type="entry name" value="MFS_1"/>
    <property type="match status" value="1"/>
</dbReference>
<keyword evidence="4 7" id="KW-1133">Transmembrane helix</keyword>
<proteinExistence type="predicted"/>
<feature type="transmembrane region" description="Helical" evidence="7">
    <location>
        <begin position="446"/>
        <end position="465"/>
    </location>
</feature>
<reference evidence="9 10" key="1">
    <citation type="journal article" date="2018" name="Front. Microbiol.">
        <title>Genome-Wide Analysis of Corynespora cassiicola Leaf Fall Disease Putative Effectors.</title>
        <authorList>
            <person name="Lopez D."/>
            <person name="Ribeiro S."/>
            <person name="Label P."/>
            <person name="Fumanal B."/>
            <person name="Venisse J.S."/>
            <person name="Kohler A."/>
            <person name="de Oliveira R.R."/>
            <person name="Labutti K."/>
            <person name="Lipzen A."/>
            <person name="Lail K."/>
            <person name="Bauer D."/>
            <person name="Ohm R.A."/>
            <person name="Barry K.W."/>
            <person name="Spatafora J."/>
            <person name="Grigoriev I.V."/>
            <person name="Martin F.M."/>
            <person name="Pujade-Renaud V."/>
        </authorList>
    </citation>
    <scope>NUCLEOTIDE SEQUENCE [LARGE SCALE GENOMIC DNA]</scope>
    <source>
        <strain evidence="9 10">Philippines</strain>
    </source>
</reference>
<feature type="transmembrane region" description="Helical" evidence="7">
    <location>
        <begin position="367"/>
        <end position="390"/>
    </location>
</feature>
<dbReference type="Gene3D" id="1.20.1250.20">
    <property type="entry name" value="MFS general substrate transporter like domains"/>
    <property type="match status" value="2"/>
</dbReference>
<dbReference type="InterPro" id="IPR011701">
    <property type="entry name" value="MFS"/>
</dbReference>
<dbReference type="EMBL" id="KZ678142">
    <property type="protein sequence ID" value="PSN61981.1"/>
    <property type="molecule type" value="Genomic_DNA"/>
</dbReference>
<feature type="transmembrane region" description="Helical" evidence="7">
    <location>
        <begin position="305"/>
        <end position="326"/>
    </location>
</feature>
<dbReference type="PANTHER" id="PTHR23506">
    <property type="entry name" value="GH10249P"/>
    <property type="match status" value="1"/>
</dbReference>
<feature type="transmembrane region" description="Helical" evidence="7">
    <location>
        <begin position="153"/>
        <end position="176"/>
    </location>
</feature>
<organism evidence="9 10">
    <name type="scientific">Corynespora cassiicola Philippines</name>
    <dbReference type="NCBI Taxonomy" id="1448308"/>
    <lineage>
        <taxon>Eukaryota</taxon>
        <taxon>Fungi</taxon>
        <taxon>Dikarya</taxon>
        <taxon>Ascomycota</taxon>
        <taxon>Pezizomycotina</taxon>
        <taxon>Dothideomycetes</taxon>
        <taxon>Pleosporomycetidae</taxon>
        <taxon>Pleosporales</taxon>
        <taxon>Corynesporascaceae</taxon>
        <taxon>Corynespora</taxon>
    </lineage>
</organism>
<gene>
    <name evidence="9" type="ORF">BS50DRAFT_532756</name>
</gene>
<dbReference type="InterPro" id="IPR036259">
    <property type="entry name" value="MFS_trans_sf"/>
</dbReference>
<keyword evidence="10" id="KW-1185">Reference proteome</keyword>
<dbReference type="CDD" id="cd17325">
    <property type="entry name" value="MFS_MdtG_SLC18_like"/>
    <property type="match status" value="1"/>
</dbReference>
<dbReference type="PANTHER" id="PTHR23506:SF37">
    <property type="entry name" value="MAJOR FACILITATOR SUPERFAMILY (MFS) PROFILE DOMAIN-CONTAINING PROTEIN"/>
    <property type="match status" value="1"/>
</dbReference>
<feature type="domain" description="Major facilitator superfamily (MFS) profile" evidence="8">
    <location>
        <begin position="21"/>
        <end position="469"/>
    </location>
</feature>
<keyword evidence="2" id="KW-0813">Transport</keyword>
<evidence type="ECO:0000256" key="3">
    <source>
        <dbReference type="ARBA" id="ARBA00022692"/>
    </source>
</evidence>
<dbReference type="InterPro" id="IPR050930">
    <property type="entry name" value="MFS_Vesicular_Transporter"/>
</dbReference>
<feature type="transmembrane region" description="Helical" evidence="7">
    <location>
        <begin position="267"/>
        <end position="285"/>
    </location>
</feature>
<evidence type="ECO:0000313" key="9">
    <source>
        <dbReference type="EMBL" id="PSN61981.1"/>
    </source>
</evidence>
<feature type="transmembrane region" description="Helical" evidence="7">
    <location>
        <begin position="119"/>
        <end position="141"/>
    </location>
</feature>
<dbReference type="STRING" id="1448308.A0A2T2N938"/>
<dbReference type="InterPro" id="IPR020846">
    <property type="entry name" value="MFS_dom"/>
</dbReference>
<name>A0A2T2N938_CORCC</name>
<comment type="subcellular location">
    <subcellularLocation>
        <location evidence="1">Membrane</location>
        <topology evidence="1">Multi-pass membrane protein</topology>
    </subcellularLocation>
</comment>
<evidence type="ECO:0000256" key="6">
    <source>
        <dbReference type="SAM" id="MobiDB-lite"/>
    </source>
</evidence>
<dbReference type="GO" id="GO:0016020">
    <property type="term" value="C:membrane"/>
    <property type="evidence" value="ECO:0007669"/>
    <property type="project" value="UniProtKB-SubCell"/>
</dbReference>
<dbReference type="Proteomes" id="UP000240883">
    <property type="component" value="Unassembled WGS sequence"/>
</dbReference>
<evidence type="ECO:0000256" key="2">
    <source>
        <dbReference type="ARBA" id="ARBA00022448"/>
    </source>
</evidence>
<dbReference type="PROSITE" id="PS50850">
    <property type="entry name" value="MFS"/>
    <property type="match status" value="1"/>
</dbReference>
<evidence type="ECO:0000256" key="4">
    <source>
        <dbReference type="ARBA" id="ARBA00022989"/>
    </source>
</evidence>
<evidence type="ECO:0000313" key="10">
    <source>
        <dbReference type="Proteomes" id="UP000240883"/>
    </source>
</evidence>
<feature type="transmembrane region" description="Helical" evidence="7">
    <location>
        <begin position="20"/>
        <end position="42"/>
    </location>
</feature>
<dbReference type="OrthoDB" id="5086884at2759"/>
<feature type="transmembrane region" description="Helical" evidence="7">
    <location>
        <begin position="411"/>
        <end position="434"/>
    </location>
</feature>
<keyword evidence="3 7" id="KW-0812">Transmembrane</keyword>
<dbReference type="SUPFAM" id="SSF103473">
    <property type="entry name" value="MFS general substrate transporter"/>
    <property type="match status" value="1"/>
</dbReference>
<evidence type="ECO:0000259" key="8">
    <source>
        <dbReference type="PROSITE" id="PS50850"/>
    </source>
</evidence>
<feature type="transmembrane region" description="Helical" evidence="7">
    <location>
        <begin position="62"/>
        <end position="83"/>
    </location>
</feature>
<evidence type="ECO:0000256" key="1">
    <source>
        <dbReference type="ARBA" id="ARBA00004141"/>
    </source>
</evidence>
<evidence type="ECO:0000256" key="7">
    <source>
        <dbReference type="SAM" id="Phobius"/>
    </source>
</evidence>
<accession>A0A2T2N938</accession>
<feature type="transmembrane region" description="Helical" evidence="7">
    <location>
        <begin position="182"/>
        <end position="201"/>
    </location>
</feature>